<dbReference type="InterPro" id="IPR048495">
    <property type="entry name" value="LinB-like_C"/>
</dbReference>
<name>A0ABV9IB38_9DEIO</name>
<dbReference type="Pfam" id="PF21418">
    <property type="entry name" value="LinB-like_C"/>
    <property type="match status" value="1"/>
</dbReference>
<gene>
    <name evidence="2" type="ORF">ACFO0D_11470</name>
</gene>
<keyword evidence="3" id="KW-1185">Reference proteome</keyword>
<feature type="domain" description="Lincosamide nucleotidyltransferase-like C-terminal" evidence="1">
    <location>
        <begin position="151"/>
        <end position="246"/>
    </location>
</feature>
<proteinExistence type="predicted"/>
<evidence type="ECO:0000313" key="3">
    <source>
        <dbReference type="Proteomes" id="UP001595952"/>
    </source>
</evidence>
<evidence type="ECO:0000259" key="1">
    <source>
        <dbReference type="Pfam" id="PF21418"/>
    </source>
</evidence>
<reference evidence="3" key="1">
    <citation type="journal article" date="2019" name="Int. J. Syst. Evol. Microbiol.">
        <title>The Global Catalogue of Microorganisms (GCM) 10K type strain sequencing project: providing services to taxonomists for standard genome sequencing and annotation.</title>
        <authorList>
            <consortium name="The Broad Institute Genomics Platform"/>
            <consortium name="The Broad Institute Genome Sequencing Center for Infectious Disease"/>
            <person name="Wu L."/>
            <person name="Ma J."/>
        </authorList>
    </citation>
    <scope>NUCLEOTIDE SEQUENCE [LARGE SCALE GENOMIC DNA]</scope>
    <source>
        <strain evidence="3">CCUG 55995</strain>
    </source>
</reference>
<comment type="caution">
    <text evidence="2">The sequence shown here is derived from an EMBL/GenBank/DDBJ whole genome shotgun (WGS) entry which is preliminary data.</text>
</comment>
<accession>A0ABV9IB38</accession>
<dbReference type="SUPFAM" id="SSF81301">
    <property type="entry name" value="Nucleotidyltransferase"/>
    <property type="match status" value="1"/>
</dbReference>
<evidence type="ECO:0000313" key="2">
    <source>
        <dbReference type="EMBL" id="MFC4638956.1"/>
    </source>
</evidence>
<dbReference type="RefSeq" id="WP_380061961.1">
    <property type="nucleotide sequence ID" value="NZ_JBHSEI010000008.1"/>
</dbReference>
<organism evidence="2 3">
    <name type="scientific">Deinococcus hohokamensis</name>
    <dbReference type="NCBI Taxonomy" id="309883"/>
    <lineage>
        <taxon>Bacteria</taxon>
        <taxon>Thermotogati</taxon>
        <taxon>Deinococcota</taxon>
        <taxon>Deinococci</taxon>
        <taxon>Deinococcales</taxon>
        <taxon>Deinococcaceae</taxon>
        <taxon>Deinococcus</taxon>
    </lineage>
</organism>
<sequence length="265" mass="29863">MSLHSGGLERHRALDARVRAALRSDTRVTHALAYGSFVQGTADRFSDLEYWAFLHPQAGTFDVRSWLEALTPVQHFVVNEFGTPNAVVPGLLRIELHAVSNTQLADLRHWPGEHIFPDRMLIKDQDGQLLEQLEALEKKGLNPAREAQALLDRTLNWLTFGLNVLARGERIRALELLWWVRANLLRLACLQSGHTAFWLNPSRLAEQRLPPELLERYRRLTVDLDGLEQAYTEALAWTAHLSGALALTTPADLLAELRHAVQKGG</sequence>
<protein>
    <recommendedName>
        <fullName evidence="1">Lincosamide nucleotidyltransferase-like C-terminal domain-containing protein</fullName>
    </recommendedName>
</protein>
<dbReference type="Proteomes" id="UP001595952">
    <property type="component" value="Unassembled WGS sequence"/>
</dbReference>
<dbReference type="InterPro" id="IPR043519">
    <property type="entry name" value="NT_sf"/>
</dbReference>
<dbReference type="EMBL" id="JBHSEI010000008">
    <property type="protein sequence ID" value="MFC4638956.1"/>
    <property type="molecule type" value="Genomic_DNA"/>
</dbReference>
<dbReference type="Gene3D" id="1.20.120.330">
    <property type="entry name" value="Nucleotidyltransferases domain 2"/>
    <property type="match status" value="1"/>
</dbReference>